<feature type="domain" description="HD" evidence="3">
    <location>
        <begin position="528"/>
        <end position="671"/>
    </location>
</feature>
<dbReference type="PANTHER" id="PTHR36442">
    <property type="entry name" value="CYCLIC-DI-AMP PHOSPHODIESTERASE PGPH"/>
    <property type="match status" value="1"/>
</dbReference>
<evidence type="ECO:0000256" key="1">
    <source>
        <dbReference type="SAM" id="MobiDB-lite"/>
    </source>
</evidence>
<evidence type="ECO:0000259" key="3">
    <source>
        <dbReference type="PROSITE" id="PS51831"/>
    </source>
</evidence>
<keyword evidence="2" id="KW-1133">Transmembrane helix</keyword>
<organism evidence="4 5">
    <name type="scientific">Thermaerobacter composti</name>
    <dbReference type="NCBI Taxonomy" id="554949"/>
    <lineage>
        <taxon>Bacteria</taxon>
        <taxon>Bacillati</taxon>
        <taxon>Bacillota</taxon>
        <taxon>Clostridia</taxon>
        <taxon>Eubacteriales</taxon>
        <taxon>Clostridiales Family XVII. Incertae Sedis</taxon>
        <taxon>Thermaerobacter</taxon>
    </lineage>
</organism>
<dbReference type="Pfam" id="PF01966">
    <property type="entry name" value="HD"/>
    <property type="match status" value="1"/>
</dbReference>
<evidence type="ECO:0000313" key="4">
    <source>
        <dbReference type="EMBL" id="WPD18915.1"/>
    </source>
</evidence>
<dbReference type="RefSeq" id="WP_318750648.1">
    <property type="nucleotide sequence ID" value="NZ_CP132508.1"/>
</dbReference>
<feature type="compositionally biased region" description="Low complexity" evidence="1">
    <location>
        <begin position="784"/>
        <end position="796"/>
    </location>
</feature>
<keyword evidence="2" id="KW-0812">Transmembrane</keyword>
<feature type="compositionally biased region" description="Low complexity" evidence="1">
    <location>
        <begin position="136"/>
        <end position="148"/>
    </location>
</feature>
<feature type="transmembrane region" description="Helical" evidence="2">
    <location>
        <begin position="414"/>
        <end position="432"/>
    </location>
</feature>
<feature type="region of interest" description="Disordered" evidence="1">
    <location>
        <begin position="745"/>
        <end position="858"/>
    </location>
</feature>
<name>A0ABZ0QN55_9FIRM</name>
<dbReference type="InterPro" id="IPR006675">
    <property type="entry name" value="HDIG_dom"/>
</dbReference>
<accession>A0ABZ0QN55</accession>
<dbReference type="SUPFAM" id="SSF109604">
    <property type="entry name" value="HD-domain/PDEase-like"/>
    <property type="match status" value="1"/>
</dbReference>
<dbReference type="CDD" id="cd00077">
    <property type="entry name" value="HDc"/>
    <property type="match status" value="1"/>
</dbReference>
<feature type="transmembrane region" description="Helical" evidence="2">
    <location>
        <begin position="28"/>
        <end position="47"/>
    </location>
</feature>
<dbReference type="Pfam" id="PF07698">
    <property type="entry name" value="7TM-7TMR_HD"/>
    <property type="match status" value="1"/>
</dbReference>
<dbReference type="Proteomes" id="UP001304683">
    <property type="component" value="Chromosome"/>
</dbReference>
<feature type="compositionally biased region" description="Low complexity" evidence="1">
    <location>
        <begin position="811"/>
        <end position="823"/>
    </location>
</feature>
<dbReference type="Gene3D" id="1.10.3210.10">
    <property type="entry name" value="Hypothetical protein af1432"/>
    <property type="match status" value="1"/>
</dbReference>
<evidence type="ECO:0000313" key="5">
    <source>
        <dbReference type="Proteomes" id="UP001304683"/>
    </source>
</evidence>
<feature type="compositionally biased region" description="Gly residues" evidence="1">
    <location>
        <begin position="797"/>
        <end position="810"/>
    </location>
</feature>
<keyword evidence="5" id="KW-1185">Reference proteome</keyword>
<sequence>MGGGFAGLGHWLDRHLGGQWREPQVRRLMWGGLFFLCFTLLLATAVAPSQVRVRPGQAAPRDLVAPKQLVDRPTTERLRQEAAQAVPDQYQEDDGAVRQVRTQVEAAFAAVAEVRQAMARRAREGQDAGAEGGTAGAARSAGSDAAVGQGAGAGGGADGASLPPPAAGDRRELERRLGFALPAEVADAVLTVDDATLAAMRRDLLGLLERLLEQGIKEDQLAATRLRLGEEIDGLDYPRPLRDFLRLVGGRALRPNLIFDREGTEEARRRAMEQVDPVIIVPGEVIVEAGEKITEEDMVRLRDAGLLQESPWSLAGIWAGTALLVLLGMAAGGFYLATFDRRVYEDEPRFVLFGLVPLITLVFARLLQPVSPYLMPVATGPMLLAVLLNPRTALVAAMLLAVAVGAMAGDGLRFGTVAWFGSAAAAFTVSRLGHRSDFIRAGAITAAVNALATLALALMFGSPPLVDLAVWKQVGWAAFGGLLAAVLTLGLLPFLESFFGLVTPVRLIELANPNQPLLRRLLVEAPGTYHHSLMVANLAEAAVEEVGGNSLLARVGAYYHDVGKVKRPYFFIENQFGGENPHDKLSPNLSALIITAHVKDGIELARQHGLPEEIIRFIREHHGTTRVEYFLRRAQERGEPEVLEGNFRYDGPPPTTRETAVVMLADAVEATIRSLGHLTPGRIEQVVRKIIKDRLNDGQLDRADLTLRDLDRIADTFVRVLTGVFHHRIEYPEAVLKEMERSRRKEAAAKEGAGKEGAAREGGGAGAGKDAGPKDGQGERGARPGRPARAGPAAEGPGRGPVDGRGGAGTAAGAAEAPPAIRAGGAGDDDPGAASAPGEGGDGRPWQGAGNGEGRGPC</sequence>
<keyword evidence="2" id="KW-0472">Membrane</keyword>
<dbReference type="Pfam" id="PF07697">
    <property type="entry name" value="7TMR-HDED"/>
    <property type="match status" value="1"/>
</dbReference>
<dbReference type="NCBIfam" id="TIGR00277">
    <property type="entry name" value="HDIG"/>
    <property type="match status" value="1"/>
</dbReference>
<dbReference type="InterPro" id="IPR006674">
    <property type="entry name" value="HD_domain"/>
</dbReference>
<proteinExistence type="predicted"/>
<dbReference type="InterPro" id="IPR003607">
    <property type="entry name" value="HD/PDEase_dom"/>
</dbReference>
<feature type="transmembrane region" description="Helical" evidence="2">
    <location>
        <begin position="312"/>
        <end position="338"/>
    </location>
</feature>
<dbReference type="PROSITE" id="PS51831">
    <property type="entry name" value="HD"/>
    <property type="match status" value="1"/>
</dbReference>
<feature type="transmembrane region" description="Helical" evidence="2">
    <location>
        <begin position="438"/>
        <end position="462"/>
    </location>
</feature>
<feature type="region of interest" description="Disordered" evidence="1">
    <location>
        <begin position="122"/>
        <end position="169"/>
    </location>
</feature>
<protein>
    <submittedName>
        <fullName evidence="4">HDIG domain-containing protein</fullName>
    </submittedName>
</protein>
<dbReference type="InterPro" id="IPR011621">
    <property type="entry name" value="Metal-dep_PHydrolase_7TM_intra"/>
</dbReference>
<feature type="compositionally biased region" description="Gly residues" evidence="1">
    <location>
        <begin position="849"/>
        <end position="858"/>
    </location>
</feature>
<evidence type="ECO:0000256" key="2">
    <source>
        <dbReference type="SAM" id="Phobius"/>
    </source>
</evidence>
<dbReference type="SMART" id="SM00471">
    <property type="entry name" value="HDc"/>
    <property type="match status" value="1"/>
</dbReference>
<dbReference type="PANTHER" id="PTHR36442:SF1">
    <property type="entry name" value="CYCLIC-DI-AMP PHOSPHODIESTERASE PGPH"/>
    <property type="match status" value="1"/>
</dbReference>
<gene>
    <name evidence="4" type="ORF">Q5761_11220</name>
</gene>
<feature type="compositionally biased region" description="Gly residues" evidence="1">
    <location>
        <begin position="760"/>
        <end position="769"/>
    </location>
</feature>
<feature type="transmembrane region" description="Helical" evidence="2">
    <location>
        <begin position="474"/>
        <end position="495"/>
    </location>
</feature>
<dbReference type="InterPro" id="IPR052722">
    <property type="entry name" value="PgpH_phosphodiesterase"/>
</dbReference>
<reference evidence="4 5" key="1">
    <citation type="submission" date="2023-08" db="EMBL/GenBank/DDBJ databases">
        <title>Genome sequence of Thermaerobacter compostii strain Ins1, a spore-forming filamentous bacterium isolated from a deep geothermal reservoir.</title>
        <authorList>
            <person name="Bregnard D."/>
            <person name="Gonzalez D."/>
            <person name="Junier P."/>
        </authorList>
    </citation>
    <scope>NUCLEOTIDE SEQUENCE [LARGE SCALE GENOMIC DNA]</scope>
    <source>
        <strain evidence="4 5">Ins1</strain>
    </source>
</reference>
<feature type="compositionally biased region" description="Gly residues" evidence="1">
    <location>
        <begin position="149"/>
        <end position="158"/>
    </location>
</feature>
<dbReference type="InterPro" id="IPR011624">
    <property type="entry name" value="Metal-dep_PHydrolase_7TM_extra"/>
</dbReference>
<dbReference type="EMBL" id="CP132508">
    <property type="protein sequence ID" value="WPD18915.1"/>
    <property type="molecule type" value="Genomic_DNA"/>
</dbReference>
<feature type="transmembrane region" description="Helical" evidence="2">
    <location>
        <begin position="350"/>
        <end position="368"/>
    </location>
</feature>
<feature type="compositionally biased region" description="Basic and acidic residues" evidence="1">
    <location>
        <begin position="771"/>
        <end position="782"/>
    </location>
</feature>
<feature type="transmembrane region" description="Helical" evidence="2">
    <location>
        <begin position="388"/>
        <end position="407"/>
    </location>
</feature>
<feature type="compositionally biased region" description="Basic and acidic residues" evidence="1">
    <location>
        <begin position="745"/>
        <end position="759"/>
    </location>
</feature>